<dbReference type="GO" id="GO:0005524">
    <property type="term" value="F:ATP binding"/>
    <property type="evidence" value="ECO:0007669"/>
    <property type="project" value="UniProtKB-UniRule"/>
</dbReference>
<dbReference type="PROSITE" id="PS51161">
    <property type="entry name" value="ATP_CONE"/>
    <property type="match status" value="1"/>
</dbReference>
<keyword evidence="3 7" id="KW-0067">ATP-binding</keyword>
<dbReference type="InterPro" id="IPR005144">
    <property type="entry name" value="ATP-cone_dom"/>
</dbReference>
<dbReference type="EMBL" id="DSBX01000001">
    <property type="protein sequence ID" value="HDQ98660.1"/>
    <property type="molecule type" value="Genomic_DNA"/>
</dbReference>
<reference evidence="10" key="1">
    <citation type="journal article" date="2020" name="mSystems">
        <title>Genome- and Community-Level Interaction Insights into Carbon Utilization and Element Cycling Functions of Hydrothermarchaeota in Hydrothermal Sediment.</title>
        <authorList>
            <person name="Zhou Z."/>
            <person name="Liu Y."/>
            <person name="Xu W."/>
            <person name="Pan J."/>
            <person name="Luo Z.H."/>
            <person name="Li M."/>
        </authorList>
    </citation>
    <scope>NUCLEOTIDE SEQUENCE [LARGE SCALE GENOMIC DNA]</scope>
    <source>
        <strain evidence="10">SpSt-1182</strain>
    </source>
</reference>
<evidence type="ECO:0000256" key="2">
    <source>
        <dbReference type="ARBA" id="ARBA00022741"/>
    </source>
</evidence>
<dbReference type="GO" id="GO:0008270">
    <property type="term" value="F:zinc ion binding"/>
    <property type="evidence" value="ECO:0007669"/>
    <property type="project" value="UniProtKB-UniRule"/>
</dbReference>
<feature type="domain" description="ATP-cone" evidence="9">
    <location>
        <begin position="49"/>
        <end position="139"/>
    </location>
</feature>
<dbReference type="PANTHER" id="PTHR30455">
    <property type="entry name" value="TRANSCRIPTIONAL REPRESSOR NRDR"/>
    <property type="match status" value="1"/>
</dbReference>
<dbReference type="PANTHER" id="PTHR30455:SF2">
    <property type="entry name" value="TRANSCRIPTIONAL REPRESSOR NRDR"/>
    <property type="match status" value="1"/>
</dbReference>
<comment type="cofactor">
    <cofactor evidence="7">
        <name>Zn(2+)</name>
        <dbReference type="ChEBI" id="CHEBI:29105"/>
    </cofactor>
    <text evidence="7">Binds 1 zinc ion.</text>
</comment>
<keyword evidence="7" id="KW-0863">Zinc-finger</keyword>
<evidence type="ECO:0000256" key="4">
    <source>
        <dbReference type="ARBA" id="ARBA00023015"/>
    </source>
</evidence>
<gene>
    <name evidence="7 10" type="primary">nrdR</name>
    <name evidence="10" type="ORF">ENN51_00010</name>
</gene>
<evidence type="ECO:0000256" key="1">
    <source>
        <dbReference type="ARBA" id="ARBA00022491"/>
    </source>
</evidence>
<sequence length="175" mass="19469">MKCPFCEADDDQVLDSRPAQGGTAIRRRRECGGCGRRFTTYESVERTSLAVVKRDGRREPYDRQKLLAGILLALRKRPVSREQVEKMVDGIEATLAEQHRLEISSRELGGLVLARLRALDPVAYVRFASVYRQFDDAEQFVSELTNLMKGGSSADSGGQGPSGLRRSERSPKPAI</sequence>
<evidence type="ECO:0000256" key="6">
    <source>
        <dbReference type="ARBA" id="ARBA00023163"/>
    </source>
</evidence>
<evidence type="ECO:0000256" key="5">
    <source>
        <dbReference type="ARBA" id="ARBA00023125"/>
    </source>
</evidence>
<keyword evidence="4 7" id="KW-0805">Transcription regulation</keyword>
<evidence type="ECO:0000313" key="10">
    <source>
        <dbReference type="EMBL" id="HDQ98660.1"/>
    </source>
</evidence>
<dbReference type="AlphaFoldDB" id="A0A7V0XEK2"/>
<evidence type="ECO:0000256" key="7">
    <source>
        <dbReference type="HAMAP-Rule" id="MF_00440"/>
    </source>
</evidence>
<name>A0A7V0XEK2_UNCW3</name>
<feature type="region of interest" description="Disordered" evidence="8">
    <location>
        <begin position="148"/>
        <end position="175"/>
    </location>
</feature>
<keyword evidence="6 7" id="KW-0804">Transcription</keyword>
<dbReference type="Proteomes" id="UP000885672">
    <property type="component" value="Unassembled WGS sequence"/>
</dbReference>
<dbReference type="GO" id="GO:0045892">
    <property type="term" value="P:negative regulation of DNA-templated transcription"/>
    <property type="evidence" value="ECO:0007669"/>
    <property type="project" value="UniProtKB-UniRule"/>
</dbReference>
<keyword evidence="5 7" id="KW-0238">DNA-binding</keyword>
<evidence type="ECO:0000256" key="3">
    <source>
        <dbReference type="ARBA" id="ARBA00022840"/>
    </source>
</evidence>
<dbReference type="NCBIfam" id="TIGR00244">
    <property type="entry name" value="transcriptional regulator NrdR"/>
    <property type="match status" value="1"/>
</dbReference>
<dbReference type="HAMAP" id="MF_00440">
    <property type="entry name" value="NrdR"/>
    <property type="match status" value="1"/>
</dbReference>
<dbReference type="GO" id="GO:0003677">
    <property type="term" value="F:DNA binding"/>
    <property type="evidence" value="ECO:0007669"/>
    <property type="project" value="UniProtKB-KW"/>
</dbReference>
<dbReference type="InterPro" id="IPR055173">
    <property type="entry name" value="NrdR-like_N"/>
</dbReference>
<feature type="zinc finger region" evidence="7">
    <location>
        <begin position="3"/>
        <end position="34"/>
    </location>
</feature>
<evidence type="ECO:0000256" key="8">
    <source>
        <dbReference type="SAM" id="MobiDB-lite"/>
    </source>
</evidence>
<dbReference type="InterPro" id="IPR003796">
    <property type="entry name" value="RNR_NrdR-like"/>
</dbReference>
<keyword evidence="7" id="KW-0862">Zinc</keyword>
<dbReference type="Pfam" id="PF03477">
    <property type="entry name" value="ATP-cone"/>
    <property type="match status" value="1"/>
</dbReference>
<feature type="compositionally biased region" description="Basic and acidic residues" evidence="8">
    <location>
        <begin position="165"/>
        <end position="175"/>
    </location>
</feature>
<keyword evidence="7" id="KW-0479">Metal-binding</keyword>
<keyword evidence="1 7" id="KW-0678">Repressor</keyword>
<organism evidence="10">
    <name type="scientific">candidate division WOR-3 bacterium</name>
    <dbReference type="NCBI Taxonomy" id="2052148"/>
    <lineage>
        <taxon>Bacteria</taxon>
        <taxon>Bacteria division WOR-3</taxon>
    </lineage>
</organism>
<evidence type="ECO:0000259" key="9">
    <source>
        <dbReference type="PROSITE" id="PS51161"/>
    </source>
</evidence>
<protein>
    <recommendedName>
        <fullName evidence="7">Transcriptional repressor NrdR</fullName>
    </recommendedName>
</protein>
<comment type="caution">
    <text evidence="10">The sequence shown here is derived from an EMBL/GenBank/DDBJ whole genome shotgun (WGS) entry which is preliminary data.</text>
</comment>
<proteinExistence type="inferred from homology"/>
<dbReference type="Pfam" id="PF22811">
    <property type="entry name" value="Zn_ribbon_NrdR"/>
    <property type="match status" value="1"/>
</dbReference>
<comment type="similarity">
    <text evidence="7">Belongs to the NrdR family.</text>
</comment>
<comment type="function">
    <text evidence="7">Negatively regulates transcription of bacterial ribonucleotide reductase nrd genes and operons by binding to NrdR-boxes.</text>
</comment>
<accession>A0A7V0XEK2</accession>
<keyword evidence="2 7" id="KW-0547">Nucleotide-binding</keyword>